<name>A0A437S4U0_9FIRM</name>
<feature type="transmembrane region" description="Helical" evidence="1">
    <location>
        <begin position="89"/>
        <end position="113"/>
    </location>
</feature>
<keyword evidence="3" id="KW-1185">Reference proteome</keyword>
<feature type="transmembrane region" description="Helical" evidence="1">
    <location>
        <begin position="119"/>
        <end position="139"/>
    </location>
</feature>
<protein>
    <submittedName>
        <fullName evidence="2">Uncharacterized protein</fullName>
    </submittedName>
</protein>
<dbReference type="RefSeq" id="WP_127725166.1">
    <property type="nucleotide sequence ID" value="NZ_RLIH01000016.1"/>
</dbReference>
<sequence>MKENLLKTETFKMGKITLKYYLGSLFFLSLIISVLNGGIWGITNIFMFASIFNSFAKPLMYLASIYMFYNYFAGTFSFLIKRGVKRKEFVIYTAFLILFLTIVTVLTEIVLMSSQNLKVNILEIVEIFIMDLFIFILIASVVEDLTNRRNWKLWLFLIVTAFVLGPKFKEYLTGLRFMLRFIIDIVKNMFSGGFAGSIGIIGGNEAENIFDYSILVCLLIGIFLFDYLAVSLLRKDVKN</sequence>
<feature type="transmembrane region" description="Helical" evidence="1">
    <location>
        <begin position="212"/>
        <end position="233"/>
    </location>
</feature>
<dbReference type="Proteomes" id="UP000288812">
    <property type="component" value="Unassembled WGS sequence"/>
</dbReference>
<evidence type="ECO:0000313" key="3">
    <source>
        <dbReference type="Proteomes" id="UP000288812"/>
    </source>
</evidence>
<feature type="transmembrane region" description="Helical" evidence="1">
    <location>
        <begin position="20"/>
        <end position="47"/>
    </location>
</feature>
<reference evidence="2 3" key="1">
    <citation type="submission" date="2018-11" db="EMBL/GenBank/DDBJ databases">
        <title>Genome sequencing and assembly of Anaerosphaera sp. nov., GS7-6-2.</title>
        <authorList>
            <person name="Rettenmaier R."/>
            <person name="Liebl W."/>
            <person name="Zverlov V."/>
        </authorList>
    </citation>
    <scope>NUCLEOTIDE SEQUENCE [LARGE SCALE GENOMIC DNA]</scope>
    <source>
        <strain evidence="2 3">GS7-6-2</strain>
    </source>
</reference>
<gene>
    <name evidence="2" type="ORF">EF514_09285</name>
</gene>
<organism evidence="2 3">
    <name type="scientific">Anaerosphaera multitolerans</name>
    <dbReference type="NCBI Taxonomy" id="2487351"/>
    <lineage>
        <taxon>Bacteria</taxon>
        <taxon>Bacillati</taxon>
        <taxon>Bacillota</taxon>
        <taxon>Tissierellia</taxon>
        <taxon>Tissierellales</taxon>
        <taxon>Peptoniphilaceae</taxon>
        <taxon>Anaerosphaera</taxon>
    </lineage>
</organism>
<feature type="transmembrane region" description="Helical" evidence="1">
    <location>
        <begin position="151"/>
        <end position="168"/>
    </location>
</feature>
<keyword evidence="1" id="KW-1133">Transmembrane helix</keyword>
<evidence type="ECO:0000256" key="1">
    <source>
        <dbReference type="SAM" id="Phobius"/>
    </source>
</evidence>
<accession>A0A437S4U0</accession>
<feature type="transmembrane region" description="Helical" evidence="1">
    <location>
        <begin position="59"/>
        <end position="80"/>
    </location>
</feature>
<dbReference type="AlphaFoldDB" id="A0A437S4U0"/>
<keyword evidence="1" id="KW-0812">Transmembrane</keyword>
<keyword evidence="1" id="KW-0472">Membrane</keyword>
<proteinExistence type="predicted"/>
<comment type="caution">
    <text evidence="2">The sequence shown here is derived from an EMBL/GenBank/DDBJ whole genome shotgun (WGS) entry which is preliminary data.</text>
</comment>
<dbReference type="EMBL" id="RLIH01000016">
    <property type="protein sequence ID" value="RVU54052.1"/>
    <property type="molecule type" value="Genomic_DNA"/>
</dbReference>
<evidence type="ECO:0000313" key="2">
    <source>
        <dbReference type="EMBL" id="RVU54052.1"/>
    </source>
</evidence>